<organism evidence="1 2">
    <name type="scientific">Anaerosolibacter carboniphilus</name>
    <dbReference type="NCBI Taxonomy" id="1417629"/>
    <lineage>
        <taxon>Bacteria</taxon>
        <taxon>Bacillati</taxon>
        <taxon>Bacillota</taxon>
        <taxon>Clostridia</taxon>
        <taxon>Peptostreptococcales</taxon>
        <taxon>Thermotaleaceae</taxon>
        <taxon>Anaerosolibacter</taxon>
    </lineage>
</organism>
<comment type="caution">
    <text evidence="1">The sequence shown here is derived from an EMBL/GenBank/DDBJ whole genome shotgun (WGS) entry which is preliminary data.</text>
</comment>
<dbReference type="AlphaFoldDB" id="A0A841KL31"/>
<evidence type="ECO:0000313" key="1">
    <source>
        <dbReference type="EMBL" id="MBB6214123.1"/>
    </source>
</evidence>
<evidence type="ECO:0000313" key="2">
    <source>
        <dbReference type="Proteomes" id="UP000579281"/>
    </source>
</evidence>
<protein>
    <submittedName>
        <fullName evidence="1">Uncharacterized protein</fullName>
    </submittedName>
</protein>
<dbReference type="RefSeq" id="WP_184307242.1">
    <property type="nucleotide sequence ID" value="NZ_JACHEN010000001.1"/>
</dbReference>
<gene>
    <name evidence="1" type="ORF">HNQ80_000192</name>
</gene>
<dbReference type="EMBL" id="JACHEN010000001">
    <property type="protein sequence ID" value="MBB6214123.1"/>
    <property type="molecule type" value="Genomic_DNA"/>
</dbReference>
<keyword evidence="2" id="KW-1185">Reference proteome</keyword>
<dbReference type="Proteomes" id="UP000579281">
    <property type="component" value="Unassembled WGS sequence"/>
</dbReference>
<proteinExistence type="predicted"/>
<accession>A0A841KL31</accession>
<name>A0A841KL31_9FIRM</name>
<sequence length="111" mass="12936">MDVNKLYDLVETYFGYKANMLYLDTDKKEVACMLYNSFLLKCNLDDRYGRFGAGIVFGIQEATITEFLGKRCSLNSDEKSIRESLKIVDDYCRLRLPDKFLDAYYKAYVTS</sequence>
<reference evidence="1 2" key="1">
    <citation type="submission" date="2020-08" db="EMBL/GenBank/DDBJ databases">
        <title>Genomic Encyclopedia of Type Strains, Phase IV (KMG-IV): sequencing the most valuable type-strain genomes for metagenomic binning, comparative biology and taxonomic classification.</title>
        <authorList>
            <person name="Goeker M."/>
        </authorList>
    </citation>
    <scope>NUCLEOTIDE SEQUENCE [LARGE SCALE GENOMIC DNA]</scope>
    <source>
        <strain evidence="1 2">DSM 103526</strain>
    </source>
</reference>